<evidence type="ECO:0000313" key="2">
    <source>
        <dbReference type="EMBL" id="GAN65029.1"/>
    </source>
</evidence>
<dbReference type="SUPFAM" id="SSF52540">
    <property type="entry name" value="P-loop containing nucleoside triphosphate hydrolases"/>
    <property type="match status" value="1"/>
</dbReference>
<feature type="domain" description="Novel STAND NTPase 5" evidence="1">
    <location>
        <begin position="259"/>
        <end position="401"/>
    </location>
</feature>
<dbReference type="AlphaFoldDB" id="A0A0D6NG87"/>
<dbReference type="EMBL" id="BAMX01000003">
    <property type="protein sequence ID" value="GAN65029.1"/>
    <property type="molecule type" value="Genomic_DNA"/>
</dbReference>
<keyword evidence="3" id="KW-1185">Reference proteome</keyword>
<accession>A0A0D6NG87</accession>
<gene>
    <name evidence="2" type="ORF">Abor_003_099</name>
</gene>
<dbReference type="Pfam" id="PF25199">
    <property type="entry name" value="nSTAND_NTPase5"/>
    <property type="match status" value="1"/>
</dbReference>
<protein>
    <submittedName>
        <fullName evidence="2">Cold-shock DNA-binding domain-containing protein</fullName>
    </submittedName>
</protein>
<reference evidence="2 3" key="1">
    <citation type="submission" date="2012-11" db="EMBL/GenBank/DDBJ databases">
        <title>Whole genome sequence of Acetobacter orientalis 21F-2.</title>
        <authorList>
            <person name="Azuma Y."/>
            <person name="Higashiura N."/>
            <person name="Hirakawa H."/>
            <person name="Matsushita K."/>
        </authorList>
    </citation>
    <scope>NUCLEOTIDE SEQUENCE [LARGE SCALE GENOMIC DNA]</scope>
    <source>
        <strain evidence="2 3">21F-2</strain>
    </source>
</reference>
<dbReference type="InterPro" id="IPR057574">
    <property type="entry name" value="nSTAND_NTPase5_dom"/>
</dbReference>
<comment type="caution">
    <text evidence="2">The sequence shown here is derived from an EMBL/GenBank/DDBJ whole genome shotgun (WGS) entry which is preliminary data.</text>
</comment>
<dbReference type="GO" id="GO:0003677">
    <property type="term" value="F:DNA binding"/>
    <property type="evidence" value="ECO:0007669"/>
    <property type="project" value="UniProtKB-KW"/>
</dbReference>
<dbReference type="Pfam" id="PF13289">
    <property type="entry name" value="SIR2_2"/>
    <property type="match status" value="1"/>
</dbReference>
<dbReference type="STRING" id="1231341.Abor_003_099"/>
<organism evidence="2 3">
    <name type="scientific">Acetobacter orientalis</name>
    <dbReference type="NCBI Taxonomy" id="146474"/>
    <lineage>
        <taxon>Bacteria</taxon>
        <taxon>Pseudomonadati</taxon>
        <taxon>Pseudomonadota</taxon>
        <taxon>Alphaproteobacteria</taxon>
        <taxon>Acetobacterales</taxon>
        <taxon>Acetobacteraceae</taxon>
        <taxon>Acetobacter</taxon>
    </lineage>
</organism>
<name>A0A0D6NG87_9PROT</name>
<dbReference type="RefSeq" id="WP_186806682.1">
    <property type="nucleotide sequence ID" value="NZ_BJVV01000006.1"/>
</dbReference>
<evidence type="ECO:0000313" key="3">
    <source>
        <dbReference type="Proteomes" id="UP000032670"/>
    </source>
</evidence>
<accession>A0A6N3SVJ8</accession>
<keyword evidence="2" id="KW-0238">DNA-binding</keyword>
<evidence type="ECO:0000259" key="1">
    <source>
        <dbReference type="Pfam" id="PF25199"/>
    </source>
</evidence>
<dbReference type="Proteomes" id="UP000032670">
    <property type="component" value="Unassembled WGS sequence"/>
</dbReference>
<sequence>MTVAEMAIRNSAGQSLVFEEVRKILAPFEPSDAHRALADFNWRMIATTNYDLLIEHAYADVKARRQNLVRFVKDDEPVEARLQEAERPLAYLKLHGCLDHIHDRDIPPILTKESYSRYKANRTRLFGRVVDYAHESTLLFIGYRLDDPHIRNLIYDIGVEKRPRWFMVTPDAEDYDVDYWATQNVGIIKCRFGEFMHALSDEIPPLFRQLASSTQTVDFPIRKHFQSNEPESEKLRQAFVKDLTYIHANMAIEEQSPEQFYQGYDTGWGGIVNRLDVRRKVEDDLLFKTLLENENPAGPSFIMLRGAAGAGKTIALKRTAFEAATASGALAVWLEEGGALHFDVIAEIYDLSRQPIYLFIDQIGFRVHQVLSFLRSACVRSLPVIVIGAERDADWNSYCGALDMEFPPEFLRVSNLSMSEVEGLLDLLARHACLGLLGRLSRDDQIRAFMDKNRADRQLLVALHELTLGKPFEKIILEEHQRIFPEQAQQLYLDIATMHQFSVNVRAGIISRISGVAFEDFQAQFLEPLRGIVRVEKDPYSGDLCYKTRHSRVAAIVFKETCLDDQSKAMQLKRIVEGLDVGYSVDKRALEEICRGRSLADAFASIDQARQVYEAAITAAPKQAFLYQQWALLEAHHREGSLTDADRLAGEAHDLEPRNKTIIHTQAEIDRKRASD</sequence>
<proteinExistence type="predicted"/>
<dbReference type="InterPro" id="IPR027417">
    <property type="entry name" value="P-loop_NTPase"/>
</dbReference>